<feature type="transmembrane region" description="Helical" evidence="1">
    <location>
        <begin position="112"/>
        <end position="133"/>
    </location>
</feature>
<keyword evidence="4" id="KW-1185">Reference proteome</keyword>
<dbReference type="PANTHER" id="PTHR32487">
    <property type="entry name" value="3-OXO-DELTA(4,5)-STEROID 5-BETA-REDUCTASE"/>
    <property type="match status" value="1"/>
</dbReference>
<reference evidence="3 4" key="1">
    <citation type="submission" date="2023-12" db="EMBL/GenBank/DDBJ databases">
        <title>A high-quality genome assembly for Dillenia turbinata (Dilleniales).</title>
        <authorList>
            <person name="Chanderbali A."/>
        </authorList>
    </citation>
    <scope>NUCLEOTIDE SEQUENCE [LARGE SCALE GENOMIC DNA]</scope>
    <source>
        <strain evidence="3">LSX21</strain>
        <tissue evidence="3">Leaf</tissue>
    </source>
</reference>
<evidence type="ECO:0000259" key="2">
    <source>
        <dbReference type="Pfam" id="PF22917"/>
    </source>
</evidence>
<dbReference type="Proteomes" id="UP001370490">
    <property type="component" value="Unassembled WGS sequence"/>
</dbReference>
<proteinExistence type="predicted"/>
<dbReference type="EMBL" id="JBAMMX010000025">
    <property type="protein sequence ID" value="KAK6915028.1"/>
    <property type="molecule type" value="Genomic_DNA"/>
</dbReference>
<accession>A0AAN8US72</accession>
<dbReference type="Gene3D" id="3.40.50.720">
    <property type="entry name" value="NAD(P)-binding Rossmann-like Domain"/>
    <property type="match status" value="1"/>
</dbReference>
<name>A0AAN8US72_9MAGN</name>
<keyword evidence="1" id="KW-1133">Transmembrane helix</keyword>
<evidence type="ECO:0000313" key="3">
    <source>
        <dbReference type="EMBL" id="KAK6915028.1"/>
    </source>
</evidence>
<evidence type="ECO:0000313" key="4">
    <source>
        <dbReference type="Proteomes" id="UP001370490"/>
    </source>
</evidence>
<evidence type="ECO:0000256" key="1">
    <source>
        <dbReference type="SAM" id="Phobius"/>
    </source>
</evidence>
<dbReference type="GO" id="GO:0016627">
    <property type="term" value="F:oxidoreductase activity, acting on the CH-CH group of donors"/>
    <property type="evidence" value="ECO:0007669"/>
    <property type="project" value="UniProtKB-ARBA"/>
</dbReference>
<dbReference type="AlphaFoldDB" id="A0AAN8US72"/>
<protein>
    <recommendedName>
        <fullName evidence="2">PRISE-like Rossmann-fold domain-containing protein</fullName>
    </recommendedName>
</protein>
<dbReference type="PANTHER" id="PTHR32487:SF0">
    <property type="entry name" value="3-OXO-DELTA(4,5)-STEROID 5-BETA-REDUCTASE"/>
    <property type="match status" value="1"/>
</dbReference>
<feature type="non-terminal residue" evidence="3">
    <location>
        <position position="1"/>
    </location>
</feature>
<keyword evidence="1" id="KW-0812">Transmembrane</keyword>
<organism evidence="3 4">
    <name type="scientific">Dillenia turbinata</name>
    <dbReference type="NCBI Taxonomy" id="194707"/>
    <lineage>
        <taxon>Eukaryota</taxon>
        <taxon>Viridiplantae</taxon>
        <taxon>Streptophyta</taxon>
        <taxon>Embryophyta</taxon>
        <taxon>Tracheophyta</taxon>
        <taxon>Spermatophyta</taxon>
        <taxon>Magnoliopsida</taxon>
        <taxon>eudicotyledons</taxon>
        <taxon>Gunneridae</taxon>
        <taxon>Pentapetalae</taxon>
        <taxon>Dilleniales</taxon>
        <taxon>Dilleniaceae</taxon>
        <taxon>Dillenia</taxon>
    </lineage>
</organism>
<gene>
    <name evidence="3" type="ORF">RJ641_020145</name>
</gene>
<dbReference type="GO" id="GO:0006629">
    <property type="term" value="P:lipid metabolic process"/>
    <property type="evidence" value="ECO:0007669"/>
    <property type="project" value="UniProtKB-ARBA"/>
</dbReference>
<dbReference type="Pfam" id="PF22917">
    <property type="entry name" value="PRISE"/>
    <property type="match status" value="1"/>
</dbReference>
<comment type="caution">
    <text evidence="3">The sequence shown here is derived from an EMBL/GenBank/DDBJ whole genome shotgun (WGS) entry which is preliminary data.</text>
</comment>
<feature type="domain" description="PRISE-like Rossmann-fold" evidence="2">
    <location>
        <begin position="5"/>
        <end position="152"/>
    </location>
</feature>
<dbReference type="InterPro" id="IPR055222">
    <property type="entry name" value="PRISE-like_Rossmann-fold"/>
</dbReference>
<keyword evidence="1" id="KW-0472">Membrane</keyword>
<sequence>LSPLTDVTHIFYVVKANKPIESKNCEENWSMLQHILQSIVPNAPNLKHICLETSRKHYLRPYVWENSSPMTRLITKTRLPYTNFYHTLEDILLEEVKNKEGLTWSVCRRGTIFGLLPFCLMNAVCTLCVYATICKHEGKPMKYPGSRSAWECYPDALDADLIEE</sequence>